<dbReference type="Pfam" id="PF14322">
    <property type="entry name" value="SusD-like_3"/>
    <property type="match status" value="1"/>
</dbReference>
<comment type="subcellular location">
    <subcellularLocation>
        <location evidence="1">Cell outer membrane</location>
    </subcellularLocation>
</comment>
<dbReference type="eggNOG" id="COG0436">
    <property type="taxonomic scope" value="Bacteria"/>
</dbReference>
<dbReference type="STRING" id="28136.SAMN02745202_02350"/>
<dbReference type="Gene3D" id="1.25.40.390">
    <property type="match status" value="1"/>
</dbReference>
<evidence type="ECO:0000256" key="4">
    <source>
        <dbReference type="ARBA" id="ARBA00023136"/>
    </source>
</evidence>
<dbReference type="InterPro" id="IPR033985">
    <property type="entry name" value="SusD-like_N"/>
</dbReference>
<evidence type="ECO:0000256" key="5">
    <source>
        <dbReference type="ARBA" id="ARBA00023237"/>
    </source>
</evidence>
<dbReference type="InterPro" id="IPR012944">
    <property type="entry name" value="SusD_RagB_dom"/>
</dbReference>
<evidence type="ECO:0000256" key="3">
    <source>
        <dbReference type="ARBA" id="ARBA00022729"/>
    </source>
</evidence>
<keyword evidence="4" id="KW-0472">Membrane</keyword>
<dbReference type="Proteomes" id="UP000190065">
    <property type="component" value="Unassembled WGS sequence"/>
</dbReference>
<sequence>MKIKHIIFAAAMLLIAVSCNDFLSTENLTKKNNSNFPRTESDASKSLTGCYAMLRNMTDDAEGQNIFIVSEVLSDDRFGGGGPDDRYAQALDHLKKSSDNMFSDLWKINYKGIYRCNMLLESLPNIHFSSQQSHDKIEGEAHFLRAYFYFNLARSFGHVPLITTSQSGNEPQAEPEKVYAQIASDLRKAIDLLPNTKADVAPDTQLGHATRWAAEGILARVFLFYTGYYQKEALPTLDGTLSKVDVAALLKDCIDHSGHKLMPDFRNLWPYSNPYTTPDYPYAASNHLSWYGEDGANLETIFMIKYSSKAVWDDSNAHRNNQVDLYFSPRETDSSTENNFPLGIGWGFGPVSPAMINDWQTAEPTDLRRKASVFDVADEAPNYVWGADKQYNETGLWQKKYCAINVKVTDASGNVSYENYSRKLYPGIAPDYQLNNIQDIVVLRFSDILLMYSELTHTVDGINAVRARAGLAPITAYSDNALRNERRWELAFEGLRWYDLLRWHMAGDALARENGVPMQDNLEQKTMDMSDIRQRVTDTGGFLQIPQTQIDLSNGVLKQNPGWTGDNLLY</sequence>
<dbReference type="AlphaFoldDB" id="A0A1T4RNC3"/>
<evidence type="ECO:0000313" key="10">
    <source>
        <dbReference type="Proteomes" id="UP000190065"/>
    </source>
</evidence>
<dbReference type="RefSeq" id="WP_234400956.1">
    <property type="nucleotide sequence ID" value="NZ_FUXK01000036.1"/>
</dbReference>
<evidence type="ECO:0000256" key="1">
    <source>
        <dbReference type="ARBA" id="ARBA00004442"/>
    </source>
</evidence>
<dbReference type="Pfam" id="PF07980">
    <property type="entry name" value="SusD_RagB"/>
    <property type="match status" value="1"/>
</dbReference>
<feature type="domain" description="SusD-like N-terminal" evidence="8">
    <location>
        <begin position="89"/>
        <end position="223"/>
    </location>
</feature>
<evidence type="ECO:0000256" key="2">
    <source>
        <dbReference type="ARBA" id="ARBA00006275"/>
    </source>
</evidence>
<dbReference type="PROSITE" id="PS51257">
    <property type="entry name" value="PROKAR_LIPOPROTEIN"/>
    <property type="match status" value="1"/>
</dbReference>
<feature type="domain" description="RagB/SusD" evidence="7">
    <location>
        <begin position="329"/>
        <end position="563"/>
    </location>
</feature>
<dbReference type="SUPFAM" id="SSF48452">
    <property type="entry name" value="TPR-like"/>
    <property type="match status" value="1"/>
</dbReference>
<keyword evidence="5" id="KW-0998">Cell outer membrane</keyword>
<reference evidence="9 10" key="1">
    <citation type="submission" date="2017-02" db="EMBL/GenBank/DDBJ databases">
        <authorList>
            <person name="Peterson S.W."/>
        </authorList>
    </citation>
    <scope>NUCLEOTIDE SEQUENCE [LARGE SCALE GENOMIC DNA]</scope>
    <source>
        <strain evidence="9 10">ATCC 43324</strain>
    </source>
</reference>
<comment type="similarity">
    <text evidence="2">Belongs to the SusD family.</text>
</comment>
<evidence type="ECO:0000259" key="7">
    <source>
        <dbReference type="Pfam" id="PF07980"/>
    </source>
</evidence>
<dbReference type="EMBL" id="FUXK01000036">
    <property type="protein sequence ID" value="SKA17296.1"/>
    <property type="molecule type" value="Genomic_DNA"/>
</dbReference>
<name>A0A1T4RNC3_9BACT</name>
<dbReference type="InterPro" id="IPR011990">
    <property type="entry name" value="TPR-like_helical_dom_sf"/>
</dbReference>
<feature type="signal peptide" evidence="6">
    <location>
        <begin position="1"/>
        <end position="23"/>
    </location>
</feature>
<evidence type="ECO:0000256" key="6">
    <source>
        <dbReference type="SAM" id="SignalP"/>
    </source>
</evidence>
<evidence type="ECO:0000259" key="8">
    <source>
        <dbReference type="Pfam" id="PF14322"/>
    </source>
</evidence>
<gene>
    <name evidence="9" type="ORF">SAMN02745202_02350</name>
</gene>
<evidence type="ECO:0000313" key="9">
    <source>
        <dbReference type="EMBL" id="SKA17296.1"/>
    </source>
</evidence>
<organism evidence="9 10">
    <name type="scientific">Segatella oulorum</name>
    <dbReference type="NCBI Taxonomy" id="28136"/>
    <lineage>
        <taxon>Bacteria</taxon>
        <taxon>Pseudomonadati</taxon>
        <taxon>Bacteroidota</taxon>
        <taxon>Bacteroidia</taxon>
        <taxon>Bacteroidales</taxon>
        <taxon>Prevotellaceae</taxon>
        <taxon>Segatella</taxon>
    </lineage>
</organism>
<proteinExistence type="inferred from homology"/>
<accession>A0A1T4RNC3</accession>
<protein>
    <submittedName>
        <fullName evidence="9">Starch-binding associating with outer membrane</fullName>
    </submittedName>
</protein>
<keyword evidence="3 6" id="KW-0732">Signal</keyword>
<feature type="chain" id="PRO_5012617227" evidence="6">
    <location>
        <begin position="24"/>
        <end position="570"/>
    </location>
</feature>
<dbReference type="GO" id="GO:0009279">
    <property type="term" value="C:cell outer membrane"/>
    <property type="evidence" value="ECO:0007669"/>
    <property type="project" value="UniProtKB-SubCell"/>
</dbReference>